<dbReference type="PANTHER" id="PTHR36152">
    <property type="entry name" value="CYTOPLASMIC PROTEIN-RELATED"/>
    <property type="match status" value="1"/>
</dbReference>
<dbReference type="EMBL" id="CP059265">
    <property type="protein sequence ID" value="QLQ33570.1"/>
    <property type="molecule type" value="Genomic_DNA"/>
</dbReference>
<dbReference type="Proteomes" id="UP000510621">
    <property type="component" value="Chromosome"/>
</dbReference>
<proteinExistence type="predicted"/>
<evidence type="ECO:0000313" key="2">
    <source>
        <dbReference type="Proteomes" id="UP000510621"/>
    </source>
</evidence>
<accession>A0A7L6AWK1</accession>
<organism evidence="1 2">
    <name type="scientific">Candidatus Thiothrix singaporensis</name>
    <dbReference type="NCBI Taxonomy" id="2799669"/>
    <lineage>
        <taxon>Bacteria</taxon>
        <taxon>Pseudomonadati</taxon>
        <taxon>Pseudomonadota</taxon>
        <taxon>Gammaproteobacteria</taxon>
        <taxon>Thiotrichales</taxon>
        <taxon>Thiotrichaceae</taxon>
        <taxon>Thiothrix</taxon>
    </lineage>
</organism>
<dbReference type="InterPro" id="IPR053165">
    <property type="entry name" value="HSI-I_assembly_Hcp1"/>
</dbReference>
<dbReference type="Gene3D" id="2.30.110.20">
    <property type="entry name" value="Hcp1-like"/>
    <property type="match status" value="1"/>
</dbReference>
<dbReference type="NCBIfam" id="TIGR03344">
    <property type="entry name" value="VI_effect_Hcp1"/>
    <property type="match status" value="1"/>
</dbReference>
<dbReference type="InterPro" id="IPR008514">
    <property type="entry name" value="T6SS_Hcp"/>
</dbReference>
<protein>
    <submittedName>
        <fullName evidence="1">Type VI secretion system tube protein Hcp</fullName>
    </submittedName>
</protein>
<dbReference type="KEGG" id="this:HZT40_20435"/>
<dbReference type="AlphaFoldDB" id="A0A7L6AWK1"/>
<evidence type="ECO:0000313" key="1">
    <source>
        <dbReference type="EMBL" id="QLQ33570.1"/>
    </source>
</evidence>
<sequence>MAVDMFLKIEGIDGESTDDKHPKWIEIDSYSHGVSQPVSGASRTGGRTGGRADFQDFIIVKTVDASTPDLHLHCCNGKHIPKIEIECCLATGDKHVFMKYEMEYVIVSAITAGGNAQEVRPMETVSFAYGKIKWEYTPIDQTGAAGASSDRTWDLERTSRPDAPANGAWVCSMRNA</sequence>
<dbReference type="SUPFAM" id="SSF141452">
    <property type="entry name" value="Hcp1-like"/>
    <property type="match status" value="1"/>
</dbReference>
<dbReference type="InterPro" id="IPR036624">
    <property type="entry name" value="Hcp1-lik_sf"/>
</dbReference>
<name>A0A7L6AWK1_9GAMM</name>
<gene>
    <name evidence="1" type="ORF">HZT40_20435</name>
</gene>
<dbReference type="PANTHER" id="PTHR36152:SF1">
    <property type="entry name" value="UBIQUITIN-LIKE DOMAIN-CONTAINING PROTEIN"/>
    <property type="match status" value="1"/>
</dbReference>
<dbReference type="Pfam" id="PF05638">
    <property type="entry name" value="T6SS_HCP"/>
    <property type="match status" value="1"/>
</dbReference>
<reference evidence="1" key="1">
    <citation type="submission" date="2020-06" db="EMBL/GenBank/DDBJ databases">
        <title>Analysis procedures for assessing recovery of high quality, complete, closed genomes from Nanopore long read metagenome sequencing.</title>
        <authorList>
            <person name="Bessarab I."/>
            <person name="Arumugam K."/>
            <person name="Haryono M."/>
            <person name="Liu X."/>
            <person name="Roy S."/>
            <person name="Zuniga-Montanez R.E."/>
            <person name="Qiu G."/>
            <person name="Drautz-Moses D.I."/>
            <person name="Law Y.Y."/>
            <person name="Wuertz S."/>
            <person name="Lauro F.M."/>
            <person name="Huson D.H."/>
            <person name="Williams R.B."/>
        </authorList>
    </citation>
    <scope>NUCLEOTIDE SEQUENCE [LARGE SCALE GENOMIC DNA]</scope>
    <source>
        <strain evidence="1">SSD2</strain>
    </source>
</reference>
<keyword evidence="2" id="KW-1185">Reference proteome</keyword>